<dbReference type="Proteomes" id="UP000222831">
    <property type="component" value="Segment"/>
</dbReference>
<accession>A0A1L7N0M0</accession>
<dbReference type="KEGG" id="vg:40074433"/>
<dbReference type="RefSeq" id="YP_009598731.1">
    <property type="nucleotide sequence ID" value="NC_041911.1"/>
</dbReference>
<proteinExistence type="predicted"/>
<sequence>MDIRQLVRNPKSVLATLHDMPDDTLVTEKGCKIYVPSRFAERGLASLGAETYIIGICAIVVGDQYGIMMVNAMLRLDPAEINRVMVGEDEYLEFVFYPGSVVIPNLKLAKTDTLTYKIYDEIIAKARVPWYLNYFDLAKIFDTARYHAGANIGSNKEVTELLVSISARNPKNRVQYYRQVIESVDDIVSAPPYYASLKDVTLSATNAVHKLGGGYFRNGTVSAINSPSERTERLEEILFS</sequence>
<organism evidence="1 2">
    <name type="scientific">Ralstonia phage RP12</name>
    <dbReference type="NCBI Taxonomy" id="1923889"/>
    <lineage>
        <taxon>Viruses</taxon>
        <taxon>Duplodnaviria</taxon>
        <taxon>Heunggongvirae</taxon>
        <taxon>Uroviricota</taxon>
        <taxon>Caudoviricetes</taxon>
        <taxon>Chimalliviridae</taxon>
        <taxon>Ripduovirus</taxon>
        <taxon>Ripduovirus RP12</taxon>
    </lineage>
</organism>
<dbReference type="OrthoDB" id="6826at10239"/>
<reference evidence="1 2" key="1">
    <citation type="submission" date="2016-12" db="EMBL/GenBank/DDBJ databases">
        <title>Characterization of two jumbo phages RP12 and RP31 infecting the phytopathogen Ralstonia solanacearum.</title>
        <authorList>
            <person name="Kawasaki T."/>
            <person name="Yoshikawa G."/>
            <person name="Ogata H."/>
            <person name="Yamada T."/>
        </authorList>
    </citation>
    <scope>NUCLEOTIDE SEQUENCE [LARGE SCALE GENOMIC DNA]</scope>
    <source>
        <strain evidence="1 2">RP12</strain>
    </source>
</reference>
<keyword evidence="2" id="KW-1185">Reference proteome</keyword>
<evidence type="ECO:0000313" key="1">
    <source>
        <dbReference type="EMBL" id="BAW19012.1"/>
    </source>
</evidence>
<name>A0A1L7N0M0_9CAUD</name>
<protein>
    <submittedName>
        <fullName evidence="1">Uncharacterized protein</fullName>
    </submittedName>
</protein>
<dbReference type="EMBL" id="AP017924">
    <property type="protein sequence ID" value="BAW19012.1"/>
    <property type="molecule type" value="Genomic_DNA"/>
</dbReference>
<evidence type="ECO:0000313" key="2">
    <source>
        <dbReference type="Proteomes" id="UP000222831"/>
    </source>
</evidence>
<dbReference type="GeneID" id="40074433"/>